<evidence type="ECO:0000256" key="2">
    <source>
        <dbReference type="ARBA" id="ARBA00005911"/>
    </source>
</evidence>
<dbReference type="GO" id="GO:0017056">
    <property type="term" value="F:structural constituent of nuclear pore"/>
    <property type="evidence" value="ECO:0007669"/>
    <property type="project" value="InterPro"/>
</dbReference>
<evidence type="ECO:0000313" key="11">
    <source>
        <dbReference type="Ensembl" id="ENSOGAP00000017165.1"/>
    </source>
</evidence>
<feature type="domain" description="Nucleoporin NSP1-like C-terminal" evidence="10">
    <location>
        <begin position="334"/>
        <end position="441"/>
    </location>
</feature>
<dbReference type="InParanoid" id="H0XM25"/>
<dbReference type="EMBL" id="AAQR03155063">
    <property type="status" value="NOT_ANNOTATED_CDS"/>
    <property type="molecule type" value="Genomic_DNA"/>
</dbReference>
<dbReference type="GO" id="GO:0051028">
    <property type="term" value="P:mRNA transport"/>
    <property type="evidence" value="ECO:0007669"/>
    <property type="project" value="UniProtKB-KW"/>
</dbReference>
<reference evidence="12" key="1">
    <citation type="submission" date="2011-03" db="EMBL/GenBank/DDBJ databases">
        <title>Version 3 of the genome sequence of Otolemur garnettii (Bushbaby).</title>
        <authorList>
            <consortium name="The Broad Institute Genome Sequencing Platform"/>
            <person name="Di Palma F."/>
            <person name="Johnson J."/>
            <person name="Lander E.S."/>
            <person name="Lindblad-Toh K."/>
            <person name="Jaffe D.B."/>
            <person name="Gnerre S."/>
            <person name="MacCallum I."/>
            <person name="Przybylski D."/>
            <person name="Ribeiro F.J."/>
            <person name="Burton J.N."/>
            <person name="Walker B.J."/>
            <person name="Sharpe T."/>
            <person name="Hall G."/>
        </authorList>
    </citation>
    <scope>NUCLEOTIDE SEQUENCE [LARGE SCALE GENOMIC DNA]</scope>
</reference>
<dbReference type="AlphaFoldDB" id="H0XM25"/>
<keyword evidence="7" id="KW-0906">Nuclear pore complex</keyword>
<dbReference type="InterPro" id="IPR007758">
    <property type="entry name" value="Nucleoporin_NSP1_C"/>
</dbReference>
<dbReference type="Proteomes" id="UP000005225">
    <property type="component" value="Unassembled WGS sequence"/>
</dbReference>
<dbReference type="STRING" id="30611.ENSOGAP00000017165"/>
<keyword evidence="12" id="KW-1185">Reference proteome</keyword>
<evidence type="ECO:0000313" key="12">
    <source>
        <dbReference type="Proteomes" id="UP000005225"/>
    </source>
</evidence>
<reference evidence="11" key="2">
    <citation type="submission" date="2025-08" db="UniProtKB">
        <authorList>
            <consortium name="Ensembl"/>
        </authorList>
    </citation>
    <scope>IDENTIFICATION</scope>
</reference>
<evidence type="ECO:0000256" key="1">
    <source>
        <dbReference type="ARBA" id="ARBA00004567"/>
    </source>
</evidence>
<dbReference type="EMBL" id="AAQR03155065">
    <property type="status" value="NOT_ANNOTATED_CDS"/>
    <property type="molecule type" value="Genomic_DNA"/>
</dbReference>
<dbReference type="FunFam" id="1.20.5.170:FF:000040">
    <property type="entry name" value="Nuclear pore glycoprotein p62"/>
    <property type="match status" value="1"/>
</dbReference>
<name>H0XM25_OTOGA</name>
<organism evidence="11 12">
    <name type="scientific">Otolemur garnettii</name>
    <name type="common">Small-eared galago</name>
    <name type="synonym">Garnett's greater bushbaby</name>
    <dbReference type="NCBI Taxonomy" id="30611"/>
    <lineage>
        <taxon>Eukaryota</taxon>
        <taxon>Metazoa</taxon>
        <taxon>Chordata</taxon>
        <taxon>Craniata</taxon>
        <taxon>Vertebrata</taxon>
        <taxon>Euteleostomi</taxon>
        <taxon>Mammalia</taxon>
        <taxon>Eutheria</taxon>
        <taxon>Euarchontoglires</taxon>
        <taxon>Primates</taxon>
        <taxon>Strepsirrhini</taxon>
        <taxon>Lorisiformes</taxon>
        <taxon>Galagidae</taxon>
        <taxon>Otolemur</taxon>
    </lineage>
</organism>
<keyword evidence="9" id="KW-0175">Coiled coil</keyword>
<dbReference type="GO" id="GO:0044613">
    <property type="term" value="C:nuclear pore central transport channel"/>
    <property type="evidence" value="ECO:0007669"/>
    <property type="project" value="TreeGrafter"/>
</dbReference>
<keyword evidence="3" id="KW-0813">Transport</keyword>
<accession>H0XM25</accession>
<dbReference type="eggNOG" id="KOG2196">
    <property type="taxonomic scope" value="Eukaryota"/>
</dbReference>
<comment type="similarity">
    <text evidence="2">Belongs to the nucleoporin NSP1/NUP62 family.</text>
</comment>
<dbReference type="GeneTree" id="ENSGT00940000162863"/>
<dbReference type="Pfam" id="PF05064">
    <property type="entry name" value="Nsp1_C"/>
    <property type="match status" value="1"/>
</dbReference>
<evidence type="ECO:0000256" key="3">
    <source>
        <dbReference type="ARBA" id="ARBA00022448"/>
    </source>
</evidence>
<evidence type="ECO:0000256" key="7">
    <source>
        <dbReference type="ARBA" id="ARBA00023132"/>
    </source>
</evidence>
<dbReference type="EMBL" id="AAQR03155064">
    <property type="status" value="NOT_ANNOTATED_CDS"/>
    <property type="molecule type" value="Genomic_DNA"/>
</dbReference>
<dbReference type="Ensembl" id="ENSOGAT00000027873.1">
    <property type="protein sequence ID" value="ENSOGAP00000017165.1"/>
    <property type="gene ID" value="ENSOGAG00000028636.1"/>
</dbReference>
<keyword evidence="6" id="KW-0811">Translocation</keyword>
<evidence type="ECO:0000256" key="5">
    <source>
        <dbReference type="ARBA" id="ARBA00022927"/>
    </source>
</evidence>
<evidence type="ECO:0000256" key="8">
    <source>
        <dbReference type="ARBA" id="ARBA00023242"/>
    </source>
</evidence>
<feature type="coiled-coil region" evidence="9">
    <location>
        <begin position="385"/>
        <end position="419"/>
    </location>
</feature>
<sequence length="504" mass="54674">MSRFNFGVTSTPTGGLTFGSAETTSATLTAEFTFSVFSIGSFRTPSQPVGSISSFSIGLFSFSNPVLAIKVYRIQLWNSSYINSCSSKSGFSLDDYKGNCLLKINIKFRAWTDVITGPFRMGISTITNVVTVSAPSTTGTAQFAFGKYSSSCSCVPHLRGVPYSFTLCPLSGSTPRKGPFTISGTNRCGPPTNPPSIDPTPSFPAYDSFFQRSLALASTLANTTSPSTMLFTSLSNASTSTAPTGFSIGAPTTSARTLGGITFRFGLNFPGAGAAASTASTTTSTTTTTTVTTTTTTTTTITSGFILNLKPTSTGISNSAPFTSTVDSPVFVHSAIVTPVMTYGHLEGLINNWNLEMEDHERRFLHQATQVNAWGRALIENGEKITVLHAEMEKVKLDQKRLEQELDFILLQQKELEAMLTPLEDSMKDQNGLAYPQHEDEREKTYKLAENIDIQLKRMGQDLKELIDRLNAFGNPVDPNDPLQQICKIMNMHMDSMQWIDQNS</sequence>
<dbReference type="InterPro" id="IPR026010">
    <property type="entry name" value="NSP1/NUP62"/>
</dbReference>
<dbReference type="PANTHER" id="PTHR12084">
    <property type="entry name" value="NUCLEAR PORE GLYCOPROTEIN P62-RELATED"/>
    <property type="match status" value="1"/>
</dbReference>
<evidence type="ECO:0000256" key="9">
    <source>
        <dbReference type="SAM" id="Coils"/>
    </source>
</evidence>
<comment type="subcellular location">
    <subcellularLocation>
        <location evidence="1">Nucleus</location>
        <location evidence="1">Nuclear pore complex</location>
    </subcellularLocation>
</comment>
<dbReference type="GO" id="GO:0006606">
    <property type="term" value="P:protein import into nucleus"/>
    <property type="evidence" value="ECO:0007669"/>
    <property type="project" value="TreeGrafter"/>
</dbReference>
<evidence type="ECO:0000259" key="10">
    <source>
        <dbReference type="Pfam" id="PF05064"/>
    </source>
</evidence>
<evidence type="ECO:0000256" key="6">
    <source>
        <dbReference type="ARBA" id="ARBA00023010"/>
    </source>
</evidence>
<reference evidence="11" key="3">
    <citation type="submission" date="2025-09" db="UniProtKB">
        <authorList>
            <consortium name="Ensembl"/>
        </authorList>
    </citation>
    <scope>IDENTIFICATION</scope>
</reference>
<dbReference type="Gene3D" id="1.20.5.170">
    <property type="match status" value="1"/>
</dbReference>
<keyword evidence="5" id="KW-0653">Protein transport</keyword>
<keyword evidence="8" id="KW-0539">Nucleus</keyword>
<evidence type="ECO:0000256" key="4">
    <source>
        <dbReference type="ARBA" id="ARBA00022816"/>
    </source>
</evidence>
<dbReference type="GO" id="GO:0005543">
    <property type="term" value="F:phospholipid binding"/>
    <property type="evidence" value="ECO:0007669"/>
    <property type="project" value="TreeGrafter"/>
</dbReference>
<keyword evidence="4" id="KW-0509">mRNA transport</keyword>
<proteinExistence type="inferred from homology"/>
<dbReference type="PANTHER" id="PTHR12084:SF0">
    <property type="entry name" value="NUCLEAR PORE GLYCOPROTEIN P62"/>
    <property type="match status" value="1"/>
</dbReference>
<dbReference type="GO" id="GO:0006405">
    <property type="term" value="P:RNA export from nucleus"/>
    <property type="evidence" value="ECO:0007669"/>
    <property type="project" value="TreeGrafter"/>
</dbReference>
<protein>
    <recommendedName>
        <fullName evidence="10">Nucleoporin NSP1-like C-terminal domain-containing protein</fullName>
    </recommendedName>
</protein>
<dbReference type="HOGENOM" id="CLU_025936_0_0_1"/>